<evidence type="ECO:0000256" key="1">
    <source>
        <dbReference type="SAM" id="MobiDB-lite"/>
    </source>
</evidence>
<dbReference type="Proteomes" id="UP001515480">
    <property type="component" value="Unassembled WGS sequence"/>
</dbReference>
<evidence type="ECO:0000313" key="3">
    <source>
        <dbReference type="Proteomes" id="UP001515480"/>
    </source>
</evidence>
<organism evidence="2 3">
    <name type="scientific">Prymnesium parvum</name>
    <name type="common">Toxic golden alga</name>
    <dbReference type="NCBI Taxonomy" id="97485"/>
    <lineage>
        <taxon>Eukaryota</taxon>
        <taxon>Haptista</taxon>
        <taxon>Haptophyta</taxon>
        <taxon>Prymnesiophyceae</taxon>
        <taxon>Prymnesiales</taxon>
        <taxon>Prymnesiaceae</taxon>
        <taxon>Prymnesium</taxon>
    </lineage>
</organism>
<feature type="region of interest" description="Disordered" evidence="1">
    <location>
        <begin position="1"/>
        <end position="29"/>
    </location>
</feature>
<reference evidence="2 3" key="1">
    <citation type="journal article" date="2024" name="Science">
        <title>Giant polyketide synthase enzymes in the biosynthesis of giant marine polyether toxins.</title>
        <authorList>
            <person name="Fallon T.R."/>
            <person name="Shende V.V."/>
            <person name="Wierzbicki I.H."/>
            <person name="Pendleton A.L."/>
            <person name="Watervoot N.F."/>
            <person name="Auber R.P."/>
            <person name="Gonzalez D.J."/>
            <person name="Wisecaver J.H."/>
            <person name="Moore B.S."/>
        </authorList>
    </citation>
    <scope>NUCLEOTIDE SEQUENCE [LARGE SCALE GENOMIC DNA]</scope>
    <source>
        <strain evidence="2 3">12B1</strain>
    </source>
</reference>
<proteinExistence type="predicted"/>
<evidence type="ECO:0000313" key="2">
    <source>
        <dbReference type="EMBL" id="KAL1524341.1"/>
    </source>
</evidence>
<keyword evidence="3" id="KW-1185">Reference proteome</keyword>
<accession>A0AB34JUJ0</accession>
<protein>
    <submittedName>
        <fullName evidence="2">Uncharacterized protein</fullName>
    </submittedName>
</protein>
<comment type="caution">
    <text evidence="2">The sequence shown here is derived from an EMBL/GenBank/DDBJ whole genome shotgun (WGS) entry which is preliminary data.</text>
</comment>
<name>A0AB34JUJ0_PRYPA</name>
<gene>
    <name evidence="2" type="ORF">AB1Y20_019239</name>
</gene>
<dbReference type="EMBL" id="JBGBPQ010000005">
    <property type="protein sequence ID" value="KAL1524341.1"/>
    <property type="molecule type" value="Genomic_DNA"/>
</dbReference>
<dbReference type="AlphaFoldDB" id="A0AB34JUJ0"/>
<sequence length="319" mass="33359">MRAAFSGILSRWSDAEPTPPTAAPDEPLPTTAALLGSLEEEAAAASRALTAFSAALRARCDAAPHAVQPQHLSLPTHELQYLQLMDSRGQTPALSTPEQHHDAQRAARDLAAFDALRGTQQEIFAAARAEEGAQGVSEFLQLAVTERADEDPAGTRSAAAEMRAAVSAARGRLAADASRHERQARAALAAATAGPYALRAAVGAVRGALSSVRASIDGVEVLGELATATICESASRLPRESSSDAADFNPNQMLSHVGMLMRELEAGLASLCAQQTEGIASALRILPSHCSPSLTDLSSEEEVFDSIGVQEIKALGFLY</sequence>